<dbReference type="AlphaFoldDB" id="A0A1D6JEI9"/>
<proteinExistence type="predicted"/>
<dbReference type="EMBL" id="CM000786">
    <property type="protein sequence ID" value="AQK46218.1"/>
    <property type="molecule type" value="Genomic_DNA"/>
</dbReference>
<organism evidence="1">
    <name type="scientific">Zea mays</name>
    <name type="common">Maize</name>
    <dbReference type="NCBI Taxonomy" id="4577"/>
    <lineage>
        <taxon>Eukaryota</taxon>
        <taxon>Viridiplantae</taxon>
        <taxon>Streptophyta</taxon>
        <taxon>Embryophyta</taxon>
        <taxon>Tracheophyta</taxon>
        <taxon>Spermatophyta</taxon>
        <taxon>Magnoliopsida</taxon>
        <taxon>Liliopsida</taxon>
        <taxon>Poales</taxon>
        <taxon>Poaceae</taxon>
        <taxon>PACMAD clade</taxon>
        <taxon>Panicoideae</taxon>
        <taxon>Andropogonodae</taxon>
        <taxon>Andropogoneae</taxon>
        <taxon>Tripsacinae</taxon>
        <taxon>Zea</taxon>
    </lineage>
</organism>
<protein>
    <submittedName>
        <fullName evidence="1">Gamma-soluble NSF attachment protein</fullName>
    </submittedName>
</protein>
<evidence type="ECO:0000313" key="1">
    <source>
        <dbReference type="EMBL" id="AQK46218.1"/>
    </source>
</evidence>
<sequence>MKFVGPNYVVSVLVVWCYRNSETLVVCLWCPMLHDSCKSSMMYMCWPIITPTFVAVQ</sequence>
<reference evidence="1" key="1">
    <citation type="submission" date="2015-12" db="EMBL/GenBank/DDBJ databases">
        <title>Update maize B73 reference genome by single molecule sequencing technologies.</title>
        <authorList>
            <consortium name="Maize Genome Sequencing Project"/>
            <person name="Ware D."/>
        </authorList>
    </citation>
    <scope>NUCLEOTIDE SEQUENCE</scope>
    <source>
        <tissue evidence="1">Seedling</tissue>
    </source>
</reference>
<accession>A0A1D6JEI9</accession>
<name>A0A1D6JEI9_MAIZE</name>
<gene>
    <name evidence="1" type="ORF">ZEAMMB73_Zm00001d026312</name>
</gene>